<evidence type="ECO:0000313" key="2">
    <source>
        <dbReference type="EMBL" id="PHT46779.1"/>
    </source>
</evidence>
<feature type="region of interest" description="Disordered" evidence="1">
    <location>
        <begin position="41"/>
        <end position="66"/>
    </location>
</feature>
<protein>
    <submittedName>
        <fullName evidence="2">Uncharacterized protein</fullName>
    </submittedName>
</protein>
<dbReference type="STRING" id="33114.A0A2G2WNM7"/>
<dbReference type="EMBL" id="MLFT02000006">
    <property type="protein sequence ID" value="PHT46779.1"/>
    <property type="molecule type" value="Genomic_DNA"/>
</dbReference>
<dbReference type="OrthoDB" id="10455186at2759"/>
<evidence type="ECO:0000313" key="3">
    <source>
        <dbReference type="Proteomes" id="UP000224567"/>
    </source>
</evidence>
<name>A0A2G2WNM7_CAPBA</name>
<keyword evidence="3" id="KW-1185">Reference proteome</keyword>
<feature type="compositionally biased region" description="Low complexity" evidence="1">
    <location>
        <begin position="135"/>
        <end position="163"/>
    </location>
</feature>
<dbReference type="AlphaFoldDB" id="A0A2G2WNM7"/>
<feature type="compositionally biased region" description="Polar residues" evidence="1">
    <location>
        <begin position="235"/>
        <end position="261"/>
    </location>
</feature>
<organism evidence="2 3">
    <name type="scientific">Capsicum baccatum</name>
    <name type="common">Peruvian pepper</name>
    <dbReference type="NCBI Taxonomy" id="33114"/>
    <lineage>
        <taxon>Eukaryota</taxon>
        <taxon>Viridiplantae</taxon>
        <taxon>Streptophyta</taxon>
        <taxon>Embryophyta</taxon>
        <taxon>Tracheophyta</taxon>
        <taxon>Spermatophyta</taxon>
        <taxon>Magnoliopsida</taxon>
        <taxon>eudicotyledons</taxon>
        <taxon>Gunneridae</taxon>
        <taxon>Pentapetalae</taxon>
        <taxon>asterids</taxon>
        <taxon>lamiids</taxon>
        <taxon>Solanales</taxon>
        <taxon>Solanaceae</taxon>
        <taxon>Solanoideae</taxon>
        <taxon>Capsiceae</taxon>
        <taxon>Capsicum</taxon>
    </lineage>
</organism>
<feature type="compositionally biased region" description="Polar residues" evidence="1">
    <location>
        <begin position="57"/>
        <end position="66"/>
    </location>
</feature>
<sequence length="392" mass="42035">MYLRKEKQGLLALVIPILDKLIYWNDVTLLNFLFGGANGQAPDDHDGGEDERDHDQTGSAIEQNADQDVLSRFPKVIFARVRKKLCQMWNAARVSNCGLPLFLLNGEQGLVDANDQNADQDGGANDQNADQDGGANDQNAYQDDGANDQDGGANDQNADQDGGTNDQNADQDGDINRQVPNEQNLGATEQNAVQDGDADEQGPNDQDAGANEQNTDPDGDTNEQDMGATEKNADQDGNTNEQIPNEQDVGSTLQNADQDGNANERGPNEQDMAAAPPPPTHPVNSHTWGLRRVASPASEYFIAGRFFMKLDELMYQNGVTLHDALFEVTNVQAPNDQNGGVNGHEHDLAVGANADQDGGADNQVGGANADQDGSATADQIACKLFVLENHTR</sequence>
<feature type="compositionally biased region" description="Polar residues" evidence="1">
    <location>
        <begin position="114"/>
        <end position="130"/>
    </location>
</feature>
<reference evidence="3" key="2">
    <citation type="journal article" date="2017" name="J. Anim. Genet.">
        <title>Multiple reference genome sequences of hot pepper reveal the massive evolution of plant disease resistance genes by retroduplication.</title>
        <authorList>
            <person name="Kim S."/>
            <person name="Park J."/>
            <person name="Yeom S.-I."/>
            <person name="Kim Y.-M."/>
            <person name="Seo E."/>
            <person name="Kim K.-T."/>
            <person name="Kim M.-S."/>
            <person name="Lee J.M."/>
            <person name="Cheong K."/>
            <person name="Shin H.-S."/>
            <person name="Kim S.-B."/>
            <person name="Han K."/>
            <person name="Lee J."/>
            <person name="Park M."/>
            <person name="Lee H.-A."/>
            <person name="Lee H.-Y."/>
            <person name="Lee Y."/>
            <person name="Oh S."/>
            <person name="Lee J.H."/>
            <person name="Choi E."/>
            <person name="Choi E."/>
            <person name="Lee S.E."/>
            <person name="Jeon J."/>
            <person name="Kim H."/>
            <person name="Choi G."/>
            <person name="Song H."/>
            <person name="Lee J."/>
            <person name="Lee S.-C."/>
            <person name="Kwon J.-K."/>
            <person name="Lee H.-Y."/>
            <person name="Koo N."/>
            <person name="Hong Y."/>
            <person name="Kim R.W."/>
            <person name="Kang W.-H."/>
            <person name="Huh J.H."/>
            <person name="Kang B.-C."/>
            <person name="Yang T.-J."/>
            <person name="Lee Y.-H."/>
            <person name="Bennetzen J.L."/>
            <person name="Choi D."/>
        </authorList>
    </citation>
    <scope>NUCLEOTIDE SEQUENCE [LARGE SCALE GENOMIC DNA]</scope>
    <source>
        <strain evidence="3">cv. PBC81</strain>
    </source>
</reference>
<proteinExistence type="predicted"/>
<reference evidence="2 3" key="1">
    <citation type="journal article" date="2017" name="Genome Biol.">
        <title>New reference genome sequences of hot pepper reveal the massive evolution of plant disease-resistance genes by retroduplication.</title>
        <authorList>
            <person name="Kim S."/>
            <person name="Park J."/>
            <person name="Yeom S.I."/>
            <person name="Kim Y.M."/>
            <person name="Seo E."/>
            <person name="Kim K.T."/>
            <person name="Kim M.S."/>
            <person name="Lee J.M."/>
            <person name="Cheong K."/>
            <person name="Shin H.S."/>
            <person name="Kim S.B."/>
            <person name="Han K."/>
            <person name="Lee J."/>
            <person name="Park M."/>
            <person name="Lee H.A."/>
            <person name="Lee H.Y."/>
            <person name="Lee Y."/>
            <person name="Oh S."/>
            <person name="Lee J.H."/>
            <person name="Choi E."/>
            <person name="Choi E."/>
            <person name="Lee S.E."/>
            <person name="Jeon J."/>
            <person name="Kim H."/>
            <person name="Choi G."/>
            <person name="Song H."/>
            <person name="Lee J."/>
            <person name="Lee S.C."/>
            <person name="Kwon J.K."/>
            <person name="Lee H.Y."/>
            <person name="Koo N."/>
            <person name="Hong Y."/>
            <person name="Kim R.W."/>
            <person name="Kang W.H."/>
            <person name="Huh J.H."/>
            <person name="Kang B.C."/>
            <person name="Yang T.J."/>
            <person name="Lee Y.H."/>
            <person name="Bennetzen J.L."/>
            <person name="Choi D."/>
        </authorList>
    </citation>
    <scope>NUCLEOTIDE SEQUENCE [LARGE SCALE GENOMIC DNA]</scope>
    <source>
        <strain evidence="3">cv. PBC81</strain>
    </source>
</reference>
<dbReference type="Proteomes" id="UP000224567">
    <property type="component" value="Unassembled WGS sequence"/>
</dbReference>
<feature type="compositionally biased region" description="Polar residues" evidence="1">
    <location>
        <begin position="178"/>
        <end position="193"/>
    </location>
</feature>
<accession>A0A2G2WNM7</accession>
<evidence type="ECO:0000256" key="1">
    <source>
        <dbReference type="SAM" id="MobiDB-lite"/>
    </source>
</evidence>
<comment type="caution">
    <text evidence="2">The sequence shown here is derived from an EMBL/GenBank/DDBJ whole genome shotgun (WGS) entry which is preliminary data.</text>
</comment>
<gene>
    <name evidence="2" type="ORF">CQW23_15937</name>
</gene>
<feature type="region of interest" description="Disordered" evidence="1">
    <location>
        <begin position="113"/>
        <end position="287"/>
    </location>
</feature>